<comment type="caution">
    <text evidence="4">The sequence shown here is derived from an EMBL/GenBank/DDBJ whole genome shotgun (WGS) entry which is preliminary data.</text>
</comment>
<dbReference type="PRINTS" id="PR00099">
    <property type="entry name" value="CPSGATASE"/>
</dbReference>
<dbReference type="Pfam" id="PF00117">
    <property type="entry name" value="GATase"/>
    <property type="match status" value="1"/>
</dbReference>
<proteinExistence type="predicted"/>
<evidence type="ECO:0000313" key="5">
    <source>
        <dbReference type="Proteomes" id="UP000525389"/>
    </source>
</evidence>
<dbReference type="RefSeq" id="WP_343057821.1">
    <property type="nucleotide sequence ID" value="NZ_JACHFN010000011.1"/>
</dbReference>
<evidence type="ECO:0000259" key="3">
    <source>
        <dbReference type="Pfam" id="PF00425"/>
    </source>
</evidence>
<name>A0A7W8LR00_9DEIO</name>
<feature type="domain" description="Chorismate-utilising enzyme C-terminal" evidence="3">
    <location>
        <begin position="151"/>
        <end position="414"/>
    </location>
</feature>
<dbReference type="EC" id="4.1.3.27" evidence="4"/>
<dbReference type="InterPro" id="IPR029062">
    <property type="entry name" value="Class_I_gatase-like"/>
</dbReference>
<evidence type="ECO:0000313" key="4">
    <source>
        <dbReference type="EMBL" id="MBB5235371.1"/>
    </source>
</evidence>
<dbReference type="InterPro" id="IPR017926">
    <property type="entry name" value="GATASE"/>
</dbReference>
<dbReference type="CDD" id="cd01743">
    <property type="entry name" value="GATase1_Anthranilate_Synthase"/>
    <property type="match status" value="1"/>
</dbReference>
<dbReference type="PRINTS" id="PR00096">
    <property type="entry name" value="GATASE"/>
</dbReference>
<dbReference type="InterPro" id="IPR005801">
    <property type="entry name" value="ADC_synthase"/>
</dbReference>
<dbReference type="Pfam" id="PF00425">
    <property type="entry name" value="Chorismate_bind"/>
    <property type="match status" value="1"/>
</dbReference>
<accession>A0A7W8LR00</accession>
<dbReference type="Proteomes" id="UP000525389">
    <property type="component" value="Unassembled WGS sequence"/>
</dbReference>
<protein>
    <submittedName>
        <fullName evidence="4">Anthranilate synthase</fullName>
        <ecNumber evidence="4">4.1.3.27</ecNumber>
    </submittedName>
</protein>
<dbReference type="InterPro" id="IPR015890">
    <property type="entry name" value="Chorismate_C"/>
</dbReference>
<dbReference type="SUPFAM" id="SSF56322">
    <property type="entry name" value="ADC synthase"/>
    <property type="match status" value="1"/>
</dbReference>
<keyword evidence="5" id="KW-1185">Reference proteome</keyword>
<dbReference type="GO" id="GO:0000162">
    <property type="term" value="P:L-tryptophan biosynthetic process"/>
    <property type="evidence" value="ECO:0007669"/>
    <property type="project" value="TreeGrafter"/>
</dbReference>
<dbReference type="EMBL" id="JACHFN010000011">
    <property type="protein sequence ID" value="MBB5235371.1"/>
    <property type="molecule type" value="Genomic_DNA"/>
</dbReference>
<dbReference type="SUPFAM" id="SSF52317">
    <property type="entry name" value="Class I glutamine amidotransferase-like"/>
    <property type="match status" value="1"/>
</dbReference>
<gene>
    <name evidence="4" type="ORF">HNQ09_002825</name>
</gene>
<evidence type="ECO:0000256" key="1">
    <source>
        <dbReference type="ARBA" id="ARBA00022962"/>
    </source>
</evidence>
<organism evidence="4 5">
    <name type="scientific">Deinococcus budaensis</name>
    <dbReference type="NCBI Taxonomy" id="1665626"/>
    <lineage>
        <taxon>Bacteria</taxon>
        <taxon>Thermotogati</taxon>
        <taxon>Deinococcota</taxon>
        <taxon>Deinococci</taxon>
        <taxon>Deinococcales</taxon>
        <taxon>Deinococcaceae</taxon>
        <taxon>Deinococcus</taxon>
    </lineage>
</organism>
<dbReference type="Gene3D" id="3.40.50.880">
    <property type="match status" value="1"/>
</dbReference>
<dbReference type="PANTHER" id="PTHR11236">
    <property type="entry name" value="AMINOBENZOATE/ANTHRANILATE SYNTHASE"/>
    <property type="match status" value="1"/>
</dbReference>
<dbReference type="NCBIfam" id="TIGR00566">
    <property type="entry name" value="trpG_papA"/>
    <property type="match status" value="1"/>
</dbReference>
<sequence length="655" mass="68139">MKALSPLPAALTSLSPAGALLRLRAAGAPGAALLESLGPLVEYGRFSFLSAWPLRVQAEVPERPAGEGFFPAWLGGLKYEAARQFGLDTHDPDGPAGWWGLYPSGLVWDRAAGTLAAVGEAGHVDWAAVLALDPAPVPALHVGAFGANDVDYPAGVRAVQELIRAGEVYQVNLSRGVRAGAEGDPLAAYLRLREVNPSPFMAFVEMGGETVVSCSPERLVRWAGEAVGARPIAGTRRRGETPEEDAALERELRASPKETSEHTMLVDLVRHDLGGVAAPGTVTVPDLGLVERYSHVMHLVSEVTATARPGLSVRELLAATFPGGTITGAPKPRVMTAIRDLEPGPRGWYTGGVGIVGGGRVDFNILIRTAEFRRLEADGASSPGSGRWTVTVRAGGGTVIDADPAREARETVHKAQALLAVLSGQPGRPAQPPAPPVPGRAWAPPPAPKGTPVGLRVLLLDNRDSFTLNLAHDLLALGARVDLRGQDEDAAALLATRPDAVLTGPGPGTPQTSGCTLALTRLCLARGVPLLGVCLGHQALGEVLGGRVVRSEPVHGRAERVRHGGTGLFAGVPDGAAFGRYHSLVVRGLPPEQVTARSAGGEIMALELPGQPAWGVQFHPESVLSPAGRVLLGNWLRLSAQAAGRPAAASRPAGP</sequence>
<dbReference type="AlphaFoldDB" id="A0A7W8LR00"/>
<dbReference type="GO" id="GO:0004049">
    <property type="term" value="F:anthranilate synthase activity"/>
    <property type="evidence" value="ECO:0007669"/>
    <property type="project" value="UniProtKB-EC"/>
</dbReference>
<dbReference type="InterPro" id="IPR006221">
    <property type="entry name" value="TrpG/PapA_dom"/>
</dbReference>
<reference evidence="4 5" key="1">
    <citation type="submission" date="2020-08" db="EMBL/GenBank/DDBJ databases">
        <title>Genomic Encyclopedia of Type Strains, Phase IV (KMG-IV): sequencing the most valuable type-strain genomes for metagenomic binning, comparative biology and taxonomic classification.</title>
        <authorList>
            <person name="Goeker M."/>
        </authorList>
    </citation>
    <scope>NUCLEOTIDE SEQUENCE [LARGE SCALE GENOMIC DNA]</scope>
    <source>
        <strain evidence="4 5">DSM 101791</strain>
    </source>
</reference>
<keyword evidence="4" id="KW-0456">Lyase</keyword>
<dbReference type="PROSITE" id="PS51273">
    <property type="entry name" value="GATASE_TYPE_1"/>
    <property type="match status" value="1"/>
</dbReference>
<dbReference type="Gene3D" id="3.60.120.10">
    <property type="entry name" value="Anthranilate synthase"/>
    <property type="match status" value="1"/>
</dbReference>
<keyword evidence="1" id="KW-0315">Glutamine amidotransferase</keyword>
<dbReference type="InterPro" id="IPR019999">
    <property type="entry name" value="Anth_synth_I-like"/>
</dbReference>
<feature type="domain" description="Glutamine amidotransferase" evidence="2">
    <location>
        <begin position="458"/>
        <end position="635"/>
    </location>
</feature>
<dbReference type="PANTHER" id="PTHR11236:SF9">
    <property type="entry name" value="ANTHRANILATE SYNTHASE COMPONENT 1"/>
    <property type="match status" value="1"/>
</dbReference>
<evidence type="ECO:0000259" key="2">
    <source>
        <dbReference type="Pfam" id="PF00117"/>
    </source>
</evidence>
<dbReference type="PRINTS" id="PR00097">
    <property type="entry name" value="ANTSNTHASEII"/>
</dbReference>